<dbReference type="SUPFAM" id="SSF46785">
    <property type="entry name" value="Winged helix' DNA-binding domain"/>
    <property type="match status" value="1"/>
</dbReference>
<dbReference type="GO" id="GO:0003677">
    <property type="term" value="F:DNA binding"/>
    <property type="evidence" value="ECO:0007669"/>
    <property type="project" value="UniProtKB-KW"/>
</dbReference>
<protein>
    <submittedName>
        <fullName evidence="6">Crp/Fnr family transcriptional regulator</fullName>
    </submittedName>
</protein>
<evidence type="ECO:0000313" key="6">
    <source>
        <dbReference type="EMBL" id="QCC86526.1"/>
    </source>
</evidence>
<dbReference type="OrthoDB" id="892842at2"/>
<sequence length="228" mass="24848">MENSELQTIFSALQTGPFAAMSEAERQKLAHHARLQPFGQGATLFREGEPSTDPMLLQTGMVKICRHSSQGKECVLHIVRPGRLLDAGVLFYEEGLPVTAVGVQAGTVLRLDRKALLETLQHEAALGVALLTAMSLRQRLFINKIAGSQGRISVSGRVAAWLLHRAKMEKSATLNMGVTQETLARQMGISRESLSRELSALASAGLIDRNRRRITLLDADALRGRAEA</sequence>
<reference evidence="6 7" key="1">
    <citation type="submission" date="2019-02" db="EMBL/GenBank/DDBJ databases">
        <title>Complete Genome Sequence of Desulfovibrio desulfuricans IC1, a Sulfonate Utilizing Anaerobe.</title>
        <authorList>
            <person name="Day L.A."/>
            <person name="De Leon K.B."/>
            <person name="Wall J.D."/>
        </authorList>
    </citation>
    <scope>NUCLEOTIDE SEQUENCE [LARGE SCALE GENOMIC DNA]</scope>
    <source>
        <strain evidence="6 7">IC1</strain>
    </source>
</reference>
<dbReference type="GO" id="GO:0005829">
    <property type="term" value="C:cytosol"/>
    <property type="evidence" value="ECO:0007669"/>
    <property type="project" value="TreeGrafter"/>
</dbReference>
<dbReference type="AlphaFoldDB" id="A0A4P7UJ99"/>
<dbReference type="EMBL" id="CP036295">
    <property type="protein sequence ID" value="QCC86526.1"/>
    <property type="molecule type" value="Genomic_DNA"/>
</dbReference>
<dbReference type="InterPro" id="IPR014710">
    <property type="entry name" value="RmlC-like_jellyroll"/>
</dbReference>
<dbReference type="Proteomes" id="UP000297065">
    <property type="component" value="Chromosome"/>
</dbReference>
<dbReference type="PROSITE" id="PS51063">
    <property type="entry name" value="HTH_CRP_2"/>
    <property type="match status" value="1"/>
</dbReference>
<organism evidence="6 7">
    <name type="scientific">Desulfovibrio desulfuricans</name>
    <dbReference type="NCBI Taxonomy" id="876"/>
    <lineage>
        <taxon>Bacteria</taxon>
        <taxon>Pseudomonadati</taxon>
        <taxon>Thermodesulfobacteriota</taxon>
        <taxon>Desulfovibrionia</taxon>
        <taxon>Desulfovibrionales</taxon>
        <taxon>Desulfovibrionaceae</taxon>
        <taxon>Desulfovibrio</taxon>
    </lineage>
</organism>
<dbReference type="PANTHER" id="PTHR24567">
    <property type="entry name" value="CRP FAMILY TRANSCRIPTIONAL REGULATORY PROTEIN"/>
    <property type="match status" value="1"/>
</dbReference>
<evidence type="ECO:0000256" key="3">
    <source>
        <dbReference type="ARBA" id="ARBA00023163"/>
    </source>
</evidence>
<dbReference type="InterPro" id="IPR036390">
    <property type="entry name" value="WH_DNA-bd_sf"/>
</dbReference>
<evidence type="ECO:0000256" key="1">
    <source>
        <dbReference type="ARBA" id="ARBA00023015"/>
    </source>
</evidence>
<dbReference type="GO" id="GO:0003700">
    <property type="term" value="F:DNA-binding transcription factor activity"/>
    <property type="evidence" value="ECO:0007669"/>
    <property type="project" value="TreeGrafter"/>
</dbReference>
<feature type="domain" description="HTH crp-type" evidence="5">
    <location>
        <begin position="152"/>
        <end position="220"/>
    </location>
</feature>
<evidence type="ECO:0000259" key="4">
    <source>
        <dbReference type="PROSITE" id="PS50042"/>
    </source>
</evidence>
<dbReference type="SMART" id="SM00100">
    <property type="entry name" value="cNMP"/>
    <property type="match status" value="1"/>
</dbReference>
<accession>A0A4P7UJ99</accession>
<dbReference type="InterPro" id="IPR012318">
    <property type="entry name" value="HTH_CRP"/>
</dbReference>
<evidence type="ECO:0000313" key="7">
    <source>
        <dbReference type="Proteomes" id="UP000297065"/>
    </source>
</evidence>
<dbReference type="InterPro" id="IPR050397">
    <property type="entry name" value="Env_Response_Regulators"/>
</dbReference>
<dbReference type="SMART" id="SM00419">
    <property type="entry name" value="HTH_CRP"/>
    <property type="match status" value="1"/>
</dbReference>
<keyword evidence="3" id="KW-0804">Transcription</keyword>
<evidence type="ECO:0000256" key="2">
    <source>
        <dbReference type="ARBA" id="ARBA00023125"/>
    </source>
</evidence>
<dbReference type="CDD" id="cd00038">
    <property type="entry name" value="CAP_ED"/>
    <property type="match status" value="1"/>
</dbReference>
<feature type="domain" description="Cyclic nucleotide-binding" evidence="4">
    <location>
        <begin position="17"/>
        <end position="120"/>
    </location>
</feature>
<dbReference type="Gene3D" id="1.10.10.10">
    <property type="entry name" value="Winged helix-like DNA-binding domain superfamily/Winged helix DNA-binding domain"/>
    <property type="match status" value="1"/>
</dbReference>
<gene>
    <name evidence="6" type="ORF">DDIC_11700</name>
</gene>
<dbReference type="Gene3D" id="2.60.120.10">
    <property type="entry name" value="Jelly Rolls"/>
    <property type="match status" value="1"/>
</dbReference>
<dbReference type="InterPro" id="IPR000595">
    <property type="entry name" value="cNMP-bd_dom"/>
</dbReference>
<proteinExistence type="predicted"/>
<dbReference type="PANTHER" id="PTHR24567:SF26">
    <property type="entry name" value="REGULATORY PROTEIN YEIL"/>
    <property type="match status" value="1"/>
</dbReference>
<dbReference type="InterPro" id="IPR036388">
    <property type="entry name" value="WH-like_DNA-bd_sf"/>
</dbReference>
<dbReference type="Pfam" id="PF00027">
    <property type="entry name" value="cNMP_binding"/>
    <property type="match status" value="1"/>
</dbReference>
<dbReference type="Pfam" id="PF13545">
    <property type="entry name" value="HTH_Crp_2"/>
    <property type="match status" value="1"/>
</dbReference>
<dbReference type="InterPro" id="IPR018490">
    <property type="entry name" value="cNMP-bd_dom_sf"/>
</dbReference>
<keyword evidence="2" id="KW-0238">DNA-binding</keyword>
<evidence type="ECO:0000259" key="5">
    <source>
        <dbReference type="PROSITE" id="PS51063"/>
    </source>
</evidence>
<dbReference type="PROSITE" id="PS50042">
    <property type="entry name" value="CNMP_BINDING_3"/>
    <property type="match status" value="1"/>
</dbReference>
<dbReference type="RefSeq" id="WP_136400602.1">
    <property type="nucleotide sequence ID" value="NZ_CP036295.1"/>
</dbReference>
<keyword evidence="1" id="KW-0805">Transcription regulation</keyword>
<name>A0A4P7UJ99_DESDE</name>
<dbReference type="SUPFAM" id="SSF51206">
    <property type="entry name" value="cAMP-binding domain-like"/>
    <property type="match status" value="1"/>
</dbReference>